<evidence type="ECO:0000313" key="1">
    <source>
        <dbReference type="EMBL" id="KAJ8668707.1"/>
    </source>
</evidence>
<name>A0ACC2NCB0_9HYME</name>
<dbReference type="EMBL" id="CM056744">
    <property type="protein sequence ID" value="KAJ8668707.1"/>
    <property type="molecule type" value="Genomic_DNA"/>
</dbReference>
<evidence type="ECO:0000313" key="2">
    <source>
        <dbReference type="Proteomes" id="UP001239111"/>
    </source>
</evidence>
<accession>A0ACC2NCB0</accession>
<protein>
    <submittedName>
        <fullName evidence="1">Uncharacterized protein</fullName>
    </submittedName>
</protein>
<proteinExistence type="predicted"/>
<dbReference type="Proteomes" id="UP001239111">
    <property type="component" value="Chromosome 4"/>
</dbReference>
<keyword evidence="2" id="KW-1185">Reference proteome</keyword>
<organism evidence="1 2">
    <name type="scientific">Eretmocerus hayati</name>
    <dbReference type="NCBI Taxonomy" id="131215"/>
    <lineage>
        <taxon>Eukaryota</taxon>
        <taxon>Metazoa</taxon>
        <taxon>Ecdysozoa</taxon>
        <taxon>Arthropoda</taxon>
        <taxon>Hexapoda</taxon>
        <taxon>Insecta</taxon>
        <taxon>Pterygota</taxon>
        <taxon>Neoptera</taxon>
        <taxon>Endopterygota</taxon>
        <taxon>Hymenoptera</taxon>
        <taxon>Apocrita</taxon>
        <taxon>Proctotrupomorpha</taxon>
        <taxon>Chalcidoidea</taxon>
        <taxon>Aphelinidae</taxon>
        <taxon>Aphelininae</taxon>
        <taxon>Eretmocerus</taxon>
    </lineage>
</organism>
<gene>
    <name evidence="1" type="ORF">QAD02_010370</name>
</gene>
<sequence length="352" mass="39651">MPLRLLSTVIGAVGCAARRLYFFLDWALLQLKYNHVAVSGIIQDRLQARYNRTELPKMTGKVAIVTGGSRGIGLEAVRMLLQCDLEVIIACRSVAAGKRAIQTIRDSGVQLGKARVLELDNSSFDSIKNFARTFQKDYEKLDILINNAGIMFIPYRETVEGFEEQYGVNYLSHFLLTMLLMPQLKKAGSAEHHSRIVNVSSCAHYLGDIRFDDINHKRYFLTGNAYSQSKLAQLLSTKKLARLFAKKNLPINVYAVHPGVVATDIFDNSYIKIFKMIGHRIFKSPEEGATPIVFAAVDPRVKNKSGLYLSNCLEARINPLGADEKLQDKLFEFSLQQLQSRDICIQEPFIQE</sequence>
<comment type="caution">
    <text evidence="1">The sequence shown here is derived from an EMBL/GenBank/DDBJ whole genome shotgun (WGS) entry which is preliminary data.</text>
</comment>
<reference evidence="1" key="1">
    <citation type="submission" date="2023-04" db="EMBL/GenBank/DDBJ databases">
        <title>A chromosome-level genome assembly of the parasitoid wasp Eretmocerus hayati.</title>
        <authorList>
            <person name="Zhong Y."/>
            <person name="Liu S."/>
            <person name="Liu Y."/>
        </authorList>
    </citation>
    <scope>NUCLEOTIDE SEQUENCE</scope>
    <source>
        <strain evidence="1">ZJU_SS_LIU_2023</strain>
    </source>
</reference>